<feature type="transmembrane region" description="Helical" evidence="6">
    <location>
        <begin position="186"/>
        <end position="207"/>
    </location>
</feature>
<gene>
    <name evidence="7" type="ORF">CCYN2B_160052</name>
</gene>
<keyword evidence="5 6" id="KW-0472">Membrane</keyword>
<feature type="transmembrane region" description="Helical" evidence="6">
    <location>
        <begin position="253"/>
        <end position="271"/>
    </location>
</feature>
<keyword evidence="6" id="KW-0592">Phosphate transport</keyword>
<feature type="transmembrane region" description="Helical" evidence="6">
    <location>
        <begin position="152"/>
        <end position="174"/>
    </location>
</feature>
<feature type="transmembrane region" description="Helical" evidence="6">
    <location>
        <begin position="41"/>
        <end position="63"/>
    </location>
</feature>
<dbReference type="eggNOG" id="COG0306">
    <property type="taxonomic scope" value="Bacteria"/>
</dbReference>
<feature type="transmembrane region" description="Helical" evidence="6">
    <location>
        <begin position="310"/>
        <end position="330"/>
    </location>
</feature>
<evidence type="ECO:0000256" key="5">
    <source>
        <dbReference type="ARBA" id="ARBA00023136"/>
    </source>
</evidence>
<keyword evidence="3 6" id="KW-0812">Transmembrane</keyword>
<feature type="transmembrane region" description="Helical" evidence="6">
    <location>
        <begin position="467"/>
        <end position="491"/>
    </location>
</feature>
<protein>
    <recommendedName>
        <fullName evidence="6">Phosphate transporter</fullName>
    </recommendedName>
</protein>
<comment type="similarity">
    <text evidence="6">Belongs to the inorganic phosphate transporter (PiT) (TC 2.A.20) family.</text>
</comment>
<proteinExistence type="inferred from homology"/>
<organism evidence="7 8">
    <name type="scientific">Capnocytophaga cynodegmi</name>
    <dbReference type="NCBI Taxonomy" id="28189"/>
    <lineage>
        <taxon>Bacteria</taxon>
        <taxon>Pseudomonadati</taxon>
        <taxon>Bacteroidota</taxon>
        <taxon>Flavobacteriia</taxon>
        <taxon>Flavobacteriales</taxon>
        <taxon>Flavobacteriaceae</taxon>
        <taxon>Capnocytophaga</taxon>
    </lineage>
</organism>
<dbReference type="RefSeq" id="WP_041990853.1">
    <property type="nucleotide sequence ID" value="NZ_CDOD01000008.1"/>
</dbReference>
<dbReference type="STRING" id="28189.CCYN74_30100"/>
<dbReference type="EMBL" id="CDOD01000008">
    <property type="protein sequence ID" value="CEN33383.1"/>
    <property type="molecule type" value="Genomic_DNA"/>
</dbReference>
<dbReference type="PANTHER" id="PTHR11101:SF16">
    <property type="entry name" value="PHOSPHATE TRANSPORTER"/>
    <property type="match status" value="1"/>
</dbReference>
<keyword evidence="2 6" id="KW-0813">Transport</keyword>
<comment type="subcellular location">
    <subcellularLocation>
        <location evidence="1 6">Membrane</location>
        <topology evidence="1 6">Multi-pass membrane protein</topology>
    </subcellularLocation>
</comment>
<name>A0A0B7H6W5_9FLAO</name>
<dbReference type="AlphaFoldDB" id="A0A0B7H6W5"/>
<keyword evidence="8" id="KW-1185">Reference proteome</keyword>
<evidence type="ECO:0000313" key="8">
    <source>
        <dbReference type="Proteomes" id="UP000038055"/>
    </source>
</evidence>
<reference evidence="8" key="1">
    <citation type="submission" date="2015-01" db="EMBL/GenBank/DDBJ databases">
        <authorList>
            <person name="MANFREDI Pablo"/>
        </authorList>
    </citation>
    <scope>NUCLEOTIDE SEQUENCE [LARGE SCALE GENOMIC DNA]</scope>
    <source>
        <strain evidence="8">Ccyn2B</strain>
    </source>
</reference>
<dbReference type="PANTHER" id="PTHR11101">
    <property type="entry name" value="PHOSPHATE TRANSPORTER"/>
    <property type="match status" value="1"/>
</dbReference>
<evidence type="ECO:0000256" key="2">
    <source>
        <dbReference type="ARBA" id="ARBA00022448"/>
    </source>
</evidence>
<feature type="transmembrane region" description="Helical" evidence="6">
    <location>
        <begin position="114"/>
        <end position="132"/>
    </location>
</feature>
<keyword evidence="4 6" id="KW-1133">Transmembrane helix</keyword>
<evidence type="ECO:0000256" key="4">
    <source>
        <dbReference type="ARBA" id="ARBA00022989"/>
    </source>
</evidence>
<accession>A0A0B7H6W5</accession>
<sequence length="753" mass="83928">MEQVYIFMLFVFFVLAVVDLTVGVSNDAVNFLNSAVGSKVATLRTIMIIASIGVAFGAIFSSGMMEIARKGIFNPTEFYFDEVMVIFMAVMLADILLLDLFNTLGLPTSTTVSIVFELLGAAVCLAIIKISTNGESLTTLGQYINTKEATKIVTGIFTSIVIAFTVGTIVQYLARLVFSFRYEKNIRYVGGIFGGIALTALTYFIIFKGLKGVAFISKEAINWMDTNIIYILLGCVVFYSVLSHILIQLRINIFRIVILSGTFALAMAFAGNDLVNFIGVPVAAWQSFELWQHSGEEHNSFLMSGLSEGMTAPTSLLLLAGSIMVLTLWFSKKARNVMETEVSLSHQGDGDGEEKFASNMLSRLIVRITVFISYVVNAVIPKSLSKKIDKRFEKPEEDSKTRKEDLPAFDLVRAAMNLVVSSSLIAMGTSLKLPLSTTYVTFMVAMGSSLADRAWGRDSAVYRVAGVIRVVGGWFMTAIVAFFGAFIVAAVLYYGEIIGLISLISFVGFLLFRSAMSYKKKQKEKEENKRNMFEQADLATISGVIKESSNYIATTISKIETVYGEVVKNLGTQDLGNLTKDKKTTKKLEKELDGLKGNVFYFIKSLNESSVASSKFYIMILDNLQDMAQSLHAITTHSYEHVNNNHKNLKFNQLRDLKWISESLEKLLQNEAKLFTGENYSNLNQILQEGMILKKDVSRMVQKQIDRIRTSETSPKNTKLYFNLLLETNALVRANNNLLLQFKEFQEEQKKVK</sequence>
<evidence type="ECO:0000256" key="1">
    <source>
        <dbReference type="ARBA" id="ARBA00004141"/>
    </source>
</evidence>
<evidence type="ECO:0000256" key="3">
    <source>
        <dbReference type="ARBA" id="ARBA00022692"/>
    </source>
</evidence>
<feature type="transmembrane region" description="Helical" evidence="6">
    <location>
        <begin position="364"/>
        <end position="380"/>
    </location>
</feature>
<feature type="transmembrane region" description="Helical" evidence="6">
    <location>
        <begin position="227"/>
        <end position="246"/>
    </location>
</feature>
<dbReference type="GO" id="GO:0016020">
    <property type="term" value="C:membrane"/>
    <property type="evidence" value="ECO:0007669"/>
    <property type="project" value="UniProtKB-SubCell"/>
</dbReference>
<feature type="transmembrane region" description="Helical" evidence="6">
    <location>
        <begin position="497"/>
        <end position="516"/>
    </location>
</feature>
<dbReference type="Proteomes" id="UP000038055">
    <property type="component" value="Unassembled WGS sequence"/>
</dbReference>
<dbReference type="GO" id="GO:0035435">
    <property type="term" value="P:phosphate ion transmembrane transport"/>
    <property type="evidence" value="ECO:0007669"/>
    <property type="project" value="TreeGrafter"/>
</dbReference>
<dbReference type="Pfam" id="PF01384">
    <property type="entry name" value="PHO4"/>
    <property type="match status" value="1"/>
</dbReference>
<evidence type="ECO:0000313" key="7">
    <source>
        <dbReference type="EMBL" id="CEN33383.1"/>
    </source>
</evidence>
<feature type="transmembrane region" description="Helical" evidence="6">
    <location>
        <begin position="6"/>
        <end position="29"/>
    </location>
</feature>
<dbReference type="InterPro" id="IPR001204">
    <property type="entry name" value="Phos_transporter"/>
</dbReference>
<feature type="transmembrane region" description="Helical" evidence="6">
    <location>
        <begin position="83"/>
        <end position="102"/>
    </location>
</feature>
<dbReference type="GO" id="GO:0005315">
    <property type="term" value="F:phosphate transmembrane transporter activity"/>
    <property type="evidence" value="ECO:0007669"/>
    <property type="project" value="InterPro"/>
</dbReference>
<evidence type="ECO:0000256" key="6">
    <source>
        <dbReference type="RuleBase" id="RU363058"/>
    </source>
</evidence>